<dbReference type="AlphaFoldDB" id="A0A0N9HPE9"/>
<evidence type="ECO:0000259" key="4">
    <source>
        <dbReference type="SMART" id="SM00382"/>
    </source>
</evidence>
<dbReference type="CDD" id="cd00009">
    <property type="entry name" value="AAA"/>
    <property type="match status" value="1"/>
</dbReference>
<dbReference type="PIRSF" id="PIRSF002849">
    <property type="entry name" value="AAA_ATPase_chaperone_MoxR_prd"/>
    <property type="match status" value="1"/>
</dbReference>
<organism evidence="5 6">
    <name type="scientific">Kibdelosporangium phytohabitans</name>
    <dbReference type="NCBI Taxonomy" id="860235"/>
    <lineage>
        <taxon>Bacteria</taxon>
        <taxon>Bacillati</taxon>
        <taxon>Actinomycetota</taxon>
        <taxon>Actinomycetes</taxon>
        <taxon>Pseudonocardiales</taxon>
        <taxon>Pseudonocardiaceae</taxon>
        <taxon>Kibdelosporangium</taxon>
    </lineage>
</organism>
<dbReference type="InterPro" id="IPR041628">
    <property type="entry name" value="ChlI/MoxR_AAA_lid"/>
</dbReference>
<keyword evidence="6" id="KW-1185">Reference proteome</keyword>
<dbReference type="Pfam" id="PF17863">
    <property type="entry name" value="AAA_lid_2"/>
    <property type="match status" value="1"/>
</dbReference>
<dbReference type="Gene3D" id="1.10.8.80">
    <property type="entry name" value="Magnesium chelatase subunit I, C-Terminal domain"/>
    <property type="match status" value="1"/>
</dbReference>
<proteinExistence type="inferred from homology"/>
<feature type="domain" description="AAA+ ATPase" evidence="4">
    <location>
        <begin position="46"/>
        <end position="187"/>
    </location>
</feature>
<keyword evidence="1" id="KW-0547">Nucleotide-binding</keyword>
<keyword evidence="2" id="KW-0067">ATP-binding</keyword>
<gene>
    <name evidence="5" type="ORF">AOZ06_06050</name>
</gene>
<dbReference type="InterPro" id="IPR003593">
    <property type="entry name" value="AAA+_ATPase"/>
</dbReference>
<dbReference type="Pfam" id="PF07726">
    <property type="entry name" value="AAA_3"/>
    <property type="match status" value="1"/>
</dbReference>
<dbReference type="KEGG" id="kphy:AOZ06_06050"/>
<comment type="similarity">
    <text evidence="3">Belongs to the MoxR family.</text>
</comment>
<protein>
    <submittedName>
        <fullName evidence="5">ATPase</fullName>
    </submittedName>
</protein>
<evidence type="ECO:0000313" key="5">
    <source>
        <dbReference type="EMBL" id="ALG06547.1"/>
    </source>
</evidence>
<dbReference type="SUPFAM" id="SSF52540">
    <property type="entry name" value="P-loop containing nucleoside triphosphate hydrolases"/>
    <property type="match status" value="1"/>
</dbReference>
<dbReference type="Gene3D" id="3.40.50.300">
    <property type="entry name" value="P-loop containing nucleotide triphosphate hydrolases"/>
    <property type="match status" value="1"/>
</dbReference>
<evidence type="ECO:0000256" key="2">
    <source>
        <dbReference type="ARBA" id="ARBA00022840"/>
    </source>
</evidence>
<dbReference type="InterPro" id="IPR027417">
    <property type="entry name" value="P-loop_NTPase"/>
</dbReference>
<dbReference type="FunFam" id="3.40.50.300:FF:000640">
    <property type="entry name" value="MoxR family ATPase"/>
    <property type="match status" value="1"/>
</dbReference>
<dbReference type="GO" id="GO:0005524">
    <property type="term" value="F:ATP binding"/>
    <property type="evidence" value="ECO:0007669"/>
    <property type="project" value="UniProtKB-KW"/>
</dbReference>
<dbReference type="PANTHER" id="PTHR42759:SF5">
    <property type="entry name" value="METHANOL DEHYDROGENASE REGULATOR"/>
    <property type="match status" value="1"/>
</dbReference>
<dbReference type="SMART" id="SM00382">
    <property type="entry name" value="AAA"/>
    <property type="match status" value="1"/>
</dbReference>
<dbReference type="STRING" id="860235.AOZ06_06050"/>
<evidence type="ECO:0000256" key="1">
    <source>
        <dbReference type="ARBA" id="ARBA00022741"/>
    </source>
</evidence>
<dbReference type="InterPro" id="IPR050764">
    <property type="entry name" value="CbbQ/NirQ/NorQ/GpvN"/>
</dbReference>
<dbReference type="OrthoDB" id="9808397at2"/>
<dbReference type="Proteomes" id="UP000063699">
    <property type="component" value="Chromosome"/>
</dbReference>
<sequence length="326" mass="35184">MTTSDVHEGLAVAAIAAECQSVLDTVGTVVVGRQRTARLALAAVLAGGHVLLEDVPGLGKTLLARTLAQALGLDFRRLQCTPDLLPADVTGSYLYDPTEREFSFRPGPVFTGLLLADEINRTPPKTQSALLEAMQERQVTVEGHTHPLQRPFHVLATANPVEYEGTYPLPEAQLDRFLLRLDVGYPPADEEAEVLRRRLARRKEEAEVTPVVDAERLRALQAGVERVEVDPGVLGYCVDLASATRRHTAVEIGASPRGSQALLLVSRCLAVLDGREFVLPEDVKECAVAALAHRLTLRAETWSTGTTAVQVVTELLGTVPGPASTR</sequence>
<dbReference type="PANTHER" id="PTHR42759">
    <property type="entry name" value="MOXR FAMILY PROTEIN"/>
    <property type="match status" value="1"/>
</dbReference>
<dbReference type="InterPro" id="IPR011703">
    <property type="entry name" value="ATPase_AAA-3"/>
</dbReference>
<dbReference type="GO" id="GO:0016887">
    <property type="term" value="F:ATP hydrolysis activity"/>
    <property type="evidence" value="ECO:0007669"/>
    <property type="project" value="InterPro"/>
</dbReference>
<name>A0A0N9HPE9_9PSEU</name>
<reference evidence="5 6" key="1">
    <citation type="submission" date="2015-07" db="EMBL/GenBank/DDBJ databases">
        <title>Genome sequencing of Kibdelosporangium phytohabitans.</title>
        <authorList>
            <person name="Qin S."/>
            <person name="Xing K."/>
        </authorList>
    </citation>
    <scope>NUCLEOTIDE SEQUENCE [LARGE SCALE GENOMIC DNA]</scope>
    <source>
        <strain evidence="5 6">KLBMP1111</strain>
    </source>
</reference>
<dbReference type="RefSeq" id="WP_054288520.1">
    <property type="nucleotide sequence ID" value="NZ_CP012752.1"/>
</dbReference>
<evidence type="ECO:0000313" key="6">
    <source>
        <dbReference type="Proteomes" id="UP000063699"/>
    </source>
</evidence>
<evidence type="ECO:0000256" key="3">
    <source>
        <dbReference type="ARBA" id="ARBA00061607"/>
    </source>
</evidence>
<accession>A0A0N9HPE9</accession>
<dbReference type="EMBL" id="CP012752">
    <property type="protein sequence ID" value="ALG06547.1"/>
    <property type="molecule type" value="Genomic_DNA"/>
</dbReference>